<name>A0ABR9QF54_9BACI</name>
<evidence type="ECO:0000256" key="1">
    <source>
        <dbReference type="SAM" id="MobiDB-lite"/>
    </source>
</evidence>
<comment type="caution">
    <text evidence="4">The sequence shown here is derived from an EMBL/GenBank/DDBJ whole genome shotgun (WGS) entry which is preliminary data.</text>
</comment>
<feature type="chain" id="PRO_5046344833" description="SbsC C-terminal domain-containing protein" evidence="2">
    <location>
        <begin position="24"/>
        <end position="390"/>
    </location>
</feature>
<accession>A0ABR9QF54</accession>
<dbReference type="RefSeq" id="WP_193534585.1">
    <property type="nucleotide sequence ID" value="NZ_JADCLJ010000007.1"/>
</dbReference>
<proteinExistence type="predicted"/>
<feature type="compositionally biased region" description="Basic and acidic residues" evidence="1">
    <location>
        <begin position="364"/>
        <end position="373"/>
    </location>
</feature>
<sequence length="390" mass="45089">MRKFGRVFALTAGLTLLYPIVQAEASTYTEAERLVSEAEKHAGSLKWQISVEHTKEIKYPDMLVFNATKDTYLIAKSATSKLNAIQRKQLEERLATNVEVHYNRAIGYIDAITSGRKITEKTQRYKSLFEREPTSDHTEAAYHSLSEEIRKQASLLYRVYGQSTRSAILNKYKQPGQAAINQTIYPITTKMEIDKLGDLIERKSSQEKISAKVEEIFGLFEFIYSDEFYEAFYGKYAEVIRKDPYFVQMEIEVRAFFERYNDAYNTEDIDKVKLVLHEDYPYREGDIELAIEMFPIYDLKFESISIEVLAILGDIAIVRVVETEINEGDIEHEQMLHEVLYELKLSNGEWKVLNLQVIDSSPFNKEDENKSDTDNPAIEDPNAPVVKKVY</sequence>
<reference evidence="4 5" key="1">
    <citation type="submission" date="2020-10" db="EMBL/GenBank/DDBJ databases">
        <title>Bacillus sp. HD4P25, an endophyte from a halophyte.</title>
        <authorList>
            <person name="Sun J.-Q."/>
        </authorList>
    </citation>
    <scope>NUCLEOTIDE SEQUENCE [LARGE SCALE GENOMIC DNA]</scope>
    <source>
        <strain evidence="4 5">YIM 93174</strain>
    </source>
</reference>
<keyword evidence="2" id="KW-0732">Signal</keyword>
<dbReference type="Pfam" id="PF18058">
    <property type="entry name" value="SbsC_C"/>
    <property type="match status" value="1"/>
</dbReference>
<dbReference type="Gene3D" id="1.20.58.780">
    <property type="match status" value="1"/>
</dbReference>
<evidence type="ECO:0000313" key="4">
    <source>
        <dbReference type="EMBL" id="MBE4907108.1"/>
    </source>
</evidence>
<feature type="region of interest" description="Disordered" evidence="1">
    <location>
        <begin position="363"/>
        <end position="383"/>
    </location>
</feature>
<organism evidence="4 5">
    <name type="scientific">Litchfieldia luteola</name>
    <dbReference type="NCBI Taxonomy" id="682179"/>
    <lineage>
        <taxon>Bacteria</taxon>
        <taxon>Bacillati</taxon>
        <taxon>Bacillota</taxon>
        <taxon>Bacilli</taxon>
        <taxon>Bacillales</taxon>
        <taxon>Bacillaceae</taxon>
        <taxon>Litchfieldia</taxon>
    </lineage>
</organism>
<dbReference type="SUPFAM" id="SSF54427">
    <property type="entry name" value="NTF2-like"/>
    <property type="match status" value="1"/>
</dbReference>
<dbReference type="Proteomes" id="UP001516662">
    <property type="component" value="Unassembled WGS sequence"/>
</dbReference>
<feature type="signal peptide" evidence="2">
    <location>
        <begin position="1"/>
        <end position="23"/>
    </location>
</feature>
<evidence type="ECO:0000313" key="5">
    <source>
        <dbReference type="Proteomes" id="UP001516662"/>
    </source>
</evidence>
<dbReference type="InterPro" id="IPR032710">
    <property type="entry name" value="NTF2-like_dom_sf"/>
</dbReference>
<dbReference type="EMBL" id="JADCLJ010000007">
    <property type="protein sequence ID" value="MBE4907108.1"/>
    <property type="molecule type" value="Genomic_DNA"/>
</dbReference>
<evidence type="ECO:0000256" key="2">
    <source>
        <dbReference type="SAM" id="SignalP"/>
    </source>
</evidence>
<feature type="domain" description="SbsC C-terminal" evidence="3">
    <location>
        <begin position="46"/>
        <end position="177"/>
    </location>
</feature>
<dbReference type="InterPro" id="IPR041378">
    <property type="entry name" value="S-layer_SbsC_C"/>
</dbReference>
<evidence type="ECO:0000259" key="3">
    <source>
        <dbReference type="Pfam" id="PF18058"/>
    </source>
</evidence>
<protein>
    <recommendedName>
        <fullName evidence="3">SbsC C-terminal domain-containing protein</fullName>
    </recommendedName>
</protein>
<keyword evidence="5" id="KW-1185">Reference proteome</keyword>
<gene>
    <name evidence="4" type="ORF">IMZ08_03425</name>
</gene>